<keyword evidence="3 5" id="KW-1133">Transmembrane helix</keyword>
<keyword evidence="2 5" id="KW-0812">Transmembrane</keyword>
<evidence type="ECO:0000313" key="7">
    <source>
        <dbReference type="EMBL" id="KAE9637050.1"/>
    </source>
</evidence>
<dbReference type="Pfam" id="PF04347">
    <property type="entry name" value="FliO"/>
    <property type="match status" value="1"/>
</dbReference>
<dbReference type="GO" id="GO:0009425">
    <property type="term" value="C:bacterial-type flagellum basal body"/>
    <property type="evidence" value="ECO:0007669"/>
    <property type="project" value="UniProtKB-SubCell"/>
</dbReference>
<dbReference type="InterPro" id="IPR022781">
    <property type="entry name" value="Flagellar_biosynth_FliO"/>
</dbReference>
<proteinExistence type="inferred from homology"/>
<organism evidence="7 8">
    <name type="scientific">Defluviitalea raffinosedens</name>
    <dbReference type="NCBI Taxonomy" id="1450156"/>
    <lineage>
        <taxon>Bacteria</taxon>
        <taxon>Bacillati</taxon>
        <taxon>Bacillota</taxon>
        <taxon>Clostridia</taxon>
        <taxon>Lachnospirales</taxon>
        <taxon>Defluviitaleaceae</taxon>
        <taxon>Defluviitalea</taxon>
    </lineage>
</organism>
<keyword evidence="5" id="KW-0975">Bacterial flagellum</keyword>
<evidence type="ECO:0000256" key="1">
    <source>
        <dbReference type="ARBA" id="ARBA00022475"/>
    </source>
</evidence>
<dbReference type="Proteomes" id="UP000483018">
    <property type="component" value="Unassembled WGS sequence"/>
</dbReference>
<feature type="region of interest" description="Disordered" evidence="6">
    <location>
        <begin position="137"/>
        <end position="159"/>
    </location>
</feature>
<comment type="caution">
    <text evidence="7">The sequence shown here is derived from an EMBL/GenBank/DDBJ whole genome shotgun (WGS) entry which is preliminary data.</text>
</comment>
<name>A0A7C8HG98_9FIRM</name>
<keyword evidence="8" id="KW-1185">Reference proteome</keyword>
<keyword evidence="7" id="KW-0282">Flagellum</keyword>
<feature type="compositionally biased region" description="Basic and acidic residues" evidence="6">
    <location>
        <begin position="150"/>
        <end position="159"/>
    </location>
</feature>
<gene>
    <name evidence="7" type="primary">fliO</name>
    <name evidence="7" type="ORF">GND95_01050</name>
</gene>
<evidence type="ECO:0000256" key="5">
    <source>
        <dbReference type="RuleBase" id="RU362064"/>
    </source>
</evidence>
<evidence type="ECO:0000256" key="2">
    <source>
        <dbReference type="ARBA" id="ARBA00022692"/>
    </source>
</evidence>
<accession>A0A7C8HG98</accession>
<keyword evidence="4 5" id="KW-0472">Membrane</keyword>
<evidence type="ECO:0000256" key="6">
    <source>
        <dbReference type="SAM" id="MobiDB-lite"/>
    </source>
</evidence>
<evidence type="ECO:0000256" key="3">
    <source>
        <dbReference type="ARBA" id="ARBA00022989"/>
    </source>
</evidence>
<dbReference type="GO" id="GO:0044781">
    <property type="term" value="P:bacterial-type flagellum organization"/>
    <property type="evidence" value="ECO:0007669"/>
    <property type="project" value="UniProtKB-UniRule"/>
</dbReference>
<keyword evidence="1 5" id="KW-1003">Cell membrane</keyword>
<reference evidence="7 8" key="1">
    <citation type="submission" date="2019-12" db="EMBL/GenBank/DDBJ databases">
        <title>Defluviitalea raffinosedens, isolated from a biogas fermenter, genome sequencing and characterization.</title>
        <authorList>
            <person name="Rettenmaier R."/>
            <person name="Schneider M."/>
            <person name="Neuhaus K."/>
            <person name="Liebl W."/>
            <person name="Zverlov V."/>
        </authorList>
    </citation>
    <scope>NUCLEOTIDE SEQUENCE [LARGE SCALE GENOMIC DNA]</scope>
    <source>
        <strain evidence="7 8">249c-K6</strain>
    </source>
</reference>
<evidence type="ECO:0000256" key="4">
    <source>
        <dbReference type="ARBA" id="ARBA00023136"/>
    </source>
</evidence>
<feature type="transmembrane region" description="Helical" evidence="5">
    <location>
        <begin position="33"/>
        <end position="54"/>
    </location>
</feature>
<evidence type="ECO:0000313" key="8">
    <source>
        <dbReference type="Proteomes" id="UP000483018"/>
    </source>
</evidence>
<dbReference type="EMBL" id="WSLF01000001">
    <property type="protein sequence ID" value="KAE9637050.1"/>
    <property type="molecule type" value="Genomic_DNA"/>
</dbReference>
<comment type="subcellular location">
    <subcellularLocation>
        <location evidence="5">Cell membrane</location>
    </subcellularLocation>
    <subcellularLocation>
        <location evidence="5">Bacterial flagellum basal body</location>
    </subcellularLocation>
</comment>
<comment type="similarity">
    <text evidence="5">Belongs to the FliO/MopB family.</text>
</comment>
<sequence>MNVQLDISFSFLLFQNSNISNTGGQTNINWFNMLGQFFFLIFLFALILFGAYYVTRWFGRFQYQNYQGSNIKVLESVIIGPQKMLQLIQVGNHIYLIGISKDHIAYLTEIEKEDIQIKKSSQIKFDSYLKQWIKKLDRDSQSKDISSGGENHDENKEKF</sequence>
<keyword evidence="7" id="KW-0966">Cell projection</keyword>
<keyword evidence="7" id="KW-0969">Cilium</keyword>
<dbReference type="AlphaFoldDB" id="A0A7C8HG98"/>
<dbReference type="NCBIfam" id="TIGR03500">
    <property type="entry name" value="FliO_TIGR"/>
    <property type="match status" value="1"/>
</dbReference>
<dbReference type="GO" id="GO:0005886">
    <property type="term" value="C:plasma membrane"/>
    <property type="evidence" value="ECO:0007669"/>
    <property type="project" value="UniProtKB-SubCell"/>
</dbReference>
<protein>
    <recommendedName>
        <fullName evidence="5">Flagellar protein</fullName>
    </recommendedName>
</protein>